<gene>
    <name evidence="2" type="ORF">NDU88_005295</name>
</gene>
<evidence type="ECO:0000256" key="1">
    <source>
        <dbReference type="SAM" id="MobiDB-lite"/>
    </source>
</evidence>
<reference evidence="2" key="1">
    <citation type="journal article" date="2022" name="bioRxiv">
        <title>Sequencing and chromosome-scale assembly of the giantPleurodeles waltlgenome.</title>
        <authorList>
            <person name="Brown T."/>
            <person name="Elewa A."/>
            <person name="Iarovenko S."/>
            <person name="Subramanian E."/>
            <person name="Araus A.J."/>
            <person name="Petzold A."/>
            <person name="Susuki M."/>
            <person name="Suzuki K.-i.T."/>
            <person name="Hayashi T."/>
            <person name="Toyoda A."/>
            <person name="Oliveira C."/>
            <person name="Osipova E."/>
            <person name="Leigh N.D."/>
            <person name="Simon A."/>
            <person name="Yun M.H."/>
        </authorList>
    </citation>
    <scope>NUCLEOTIDE SEQUENCE</scope>
    <source>
        <strain evidence="2">20211129_DDA</strain>
        <tissue evidence="2">Liver</tissue>
    </source>
</reference>
<accession>A0AAV7NW77</accession>
<feature type="region of interest" description="Disordered" evidence="1">
    <location>
        <begin position="141"/>
        <end position="178"/>
    </location>
</feature>
<keyword evidence="3" id="KW-1185">Reference proteome</keyword>
<name>A0AAV7NW77_PLEWA</name>
<evidence type="ECO:0000313" key="3">
    <source>
        <dbReference type="Proteomes" id="UP001066276"/>
    </source>
</evidence>
<dbReference type="AlphaFoldDB" id="A0AAV7NW77"/>
<comment type="caution">
    <text evidence="2">The sequence shown here is derived from an EMBL/GenBank/DDBJ whole genome shotgun (WGS) entry which is preliminary data.</text>
</comment>
<proteinExistence type="predicted"/>
<dbReference type="Proteomes" id="UP001066276">
    <property type="component" value="Chromosome 8"/>
</dbReference>
<evidence type="ECO:0000313" key="2">
    <source>
        <dbReference type="EMBL" id="KAJ1117095.1"/>
    </source>
</evidence>
<organism evidence="2 3">
    <name type="scientific">Pleurodeles waltl</name>
    <name type="common">Iberian ribbed newt</name>
    <dbReference type="NCBI Taxonomy" id="8319"/>
    <lineage>
        <taxon>Eukaryota</taxon>
        <taxon>Metazoa</taxon>
        <taxon>Chordata</taxon>
        <taxon>Craniata</taxon>
        <taxon>Vertebrata</taxon>
        <taxon>Euteleostomi</taxon>
        <taxon>Amphibia</taxon>
        <taxon>Batrachia</taxon>
        <taxon>Caudata</taxon>
        <taxon>Salamandroidea</taxon>
        <taxon>Salamandridae</taxon>
        <taxon>Pleurodelinae</taxon>
        <taxon>Pleurodeles</taxon>
    </lineage>
</organism>
<dbReference type="EMBL" id="JANPWB010000012">
    <property type="protein sequence ID" value="KAJ1117095.1"/>
    <property type="molecule type" value="Genomic_DNA"/>
</dbReference>
<sequence length="178" mass="19428">MHSGEPDWRLQWWLGVVGDEGLQHCRLVSRGEPARPEEEEQPSFIALPSRALRYDLPGSCPAAPGVARHCHGHWALGPEASGGGEPPVPSIADLMAAIQGFKAEAVHKINVVAIELNLVHPELRNVTEGLTHTEKDVEILQQEGRESPSVSGGTRSRSWRVAASHPFRDPPLQLRNQG</sequence>
<protein>
    <submittedName>
        <fullName evidence="2">Uncharacterized protein</fullName>
    </submittedName>
</protein>